<organism evidence="2 3">
    <name type="scientific">Rubrivivax benzoatilyticus</name>
    <dbReference type="NCBI Taxonomy" id="316997"/>
    <lineage>
        <taxon>Bacteria</taxon>
        <taxon>Pseudomonadati</taxon>
        <taxon>Pseudomonadota</taxon>
        <taxon>Betaproteobacteria</taxon>
        <taxon>Burkholderiales</taxon>
        <taxon>Sphaerotilaceae</taxon>
        <taxon>Rubrivivax</taxon>
    </lineage>
</organism>
<reference evidence="2 3" key="1">
    <citation type="submission" date="2020-03" db="EMBL/GenBank/DDBJ databases">
        <title>Rubrivivax benzoatilyticus JA2 (sequenced after 10 years sub-culturing).</title>
        <authorList>
            <person name="Gupta D."/>
            <person name="Chintalapati S."/>
            <person name="Chintalapati V.R."/>
        </authorList>
    </citation>
    <scope>NUCLEOTIDE SEQUENCE [LARGE SCALE GENOMIC DNA]</scope>
    <source>
        <strain evidence="2 3">JA2-Mal</strain>
    </source>
</reference>
<feature type="transmembrane region" description="Helical" evidence="1">
    <location>
        <begin position="9"/>
        <end position="29"/>
    </location>
</feature>
<keyword evidence="1" id="KW-0812">Transmembrane</keyword>
<keyword evidence="1" id="KW-0472">Membrane</keyword>
<protein>
    <submittedName>
        <fullName evidence="2">Uncharacterized protein</fullName>
    </submittedName>
</protein>
<proteinExistence type="predicted"/>
<name>A0ABX0HUL3_9BURK</name>
<accession>A0ABX0HUL3</accession>
<keyword evidence="3" id="KW-1185">Reference proteome</keyword>
<sequence length="144" mass="16149">MNNEFLRRFVLWLISGFGLTLGVLLAMLVSEFVKPSLRPGPDYVAKNEGELKVTRVEPLGITTVAGALVTISNVGTRGSLRPSDVELVFKHDGKVLFWCAQYVSREVAQGAQIVEQMLCDKVERTLLPQGTEYVVNINRFEHWK</sequence>
<dbReference type="Proteomes" id="UP000802098">
    <property type="component" value="Unassembled WGS sequence"/>
</dbReference>
<dbReference type="RefSeq" id="WP_009857219.1">
    <property type="nucleotide sequence ID" value="NZ_JAAOCD010000001.1"/>
</dbReference>
<gene>
    <name evidence="2" type="ORF">G7087_02830</name>
</gene>
<evidence type="ECO:0000256" key="1">
    <source>
        <dbReference type="SAM" id="Phobius"/>
    </source>
</evidence>
<evidence type="ECO:0000313" key="2">
    <source>
        <dbReference type="EMBL" id="NHK97301.1"/>
    </source>
</evidence>
<comment type="caution">
    <text evidence="2">The sequence shown here is derived from an EMBL/GenBank/DDBJ whole genome shotgun (WGS) entry which is preliminary data.</text>
</comment>
<keyword evidence="1" id="KW-1133">Transmembrane helix</keyword>
<dbReference type="EMBL" id="JAAOCD010000001">
    <property type="protein sequence ID" value="NHK97301.1"/>
    <property type="molecule type" value="Genomic_DNA"/>
</dbReference>
<evidence type="ECO:0000313" key="3">
    <source>
        <dbReference type="Proteomes" id="UP000802098"/>
    </source>
</evidence>